<dbReference type="PROSITE" id="PS00086">
    <property type="entry name" value="CYTOCHROME_P450"/>
    <property type="match status" value="1"/>
</dbReference>
<name>A0ABV9Y3A7_9PSEU</name>
<protein>
    <submittedName>
        <fullName evidence="3">Cytochrome P450</fullName>
    </submittedName>
</protein>
<keyword evidence="2" id="KW-0503">Monooxygenase</keyword>
<gene>
    <name evidence="3" type="ORF">ACFPFM_20120</name>
</gene>
<dbReference type="Gene3D" id="1.10.630.10">
    <property type="entry name" value="Cytochrome P450"/>
    <property type="match status" value="1"/>
</dbReference>
<evidence type="ECO:0000256" key="1">
    <source>
        <dbReference type="ARBA" id="ARBA00010617"/>
    </source>
</evidence>
<keyword evidence="2" id="KW-0349">Heme</keyword>
<dbReference type="InterPro" id="IPR002397">
    <property type="entry name" value="Cyt_P450_B"/>
</dbReference>
<proteinExistence type="inferred from homology"/>
<evidence type="ECO:0000313" key="4">
    <source>
        <dbReference type="Proteomes" id="UP001595833"/>
    </source>
</evidence>
<sequence>MTDAMFSPAYLRDPHPALRALREDGPVHRVVLPNKLPAWVVVDHEAAKAVLADERVAKDYHRLGEIMSAKLEAAGGDPRLSALYRGNMLVMDPPDHTRLRKLLAKDFTSRRVEQLRPRVERLTADLLDAMPAHDEVDLVEHFAFPLPMTVICELLGVPEGGHARMRTWSQHLMGEAKPGDALTASEEITAYLTALIAEKRANPGDDLLSALTRASDDGDRLTEAELVGTCLLLVVAGHETTVGLIGSAAEWLVRDERTRARLVGDPALIPRAVDELLRLTSPVSLTTPRFTEAPVRVGGTTIPEGEVVLVSLPAANRDPARFDAPDTFDADRANSHLAFGHGVHFCIGAPLARLEGEIALRHLLARFPRYARAVPADDLRPRRSLTVTGWRSLPVVLDPARPKA</sequence>
<accession>A0ABV9Y3A7</accession>
<evidence type="ECO:0000313" key="3">
    <source>
        <dbReference type="EMBL" id="MFC5056050.1"/>
    </source>
</evidence>
<dbReference type="Proteomes" id="UP001595833">
    <property type="component" value="Unassembled WGS sequence"/>
</dbReference>
<keyword evidence="2" id="KW-0408">Iron</keyword>
<dbReference type="PANTHER" id="PTHR46696:SF1">
    <property type="entry name" value="CYTOCHROME P450 YJIB-RELATED"/>
    <property type="match status" value="1"/>
</dbReference>
<keyword evidence="2" id="KW-0479">Metal-binding</keyword>
<dbReference type="RefSeq" id="WP_344039648.1">
    <property type="nucleotide sequence ID" value="NZ_BAAAKE010000017.1"/>
</dbReference>
<comment type="similarity">
    <text evidence="1 2">Belongs to the cytochrome P450 family.</text>
</comment>
<comment type="caution">
    <text evidence="3">The sequence shown here is derived from an EMBL/GenBank/DDBJ whole genome shotgun (WGS) entry which is preliminary data.</text>
</comment>
<keyword evidence="2" id="KW-0560">Oxidoreductase</keyword>
<dbReference type="CDD" id="cd11029">
    <property type="entry name" value="CYP107-like"/>
    <property type="match status" value="1"/>
</dbReference>
<dbReference type="EMBL" id="JBHSJB010000018">
    <property type="protein sequence ID" value="MFC5056050.1"/>
    <property type="molecule type" value="Genomic_DNA"/>
</dbReference>
<organism evidence="3 4">
    <name type="scientific">Saccharothrix xinjiangensis</name>
    <dbReference type="NCBI Taxonomy" id="204798"/>
    <lineage>
        <taxon>Bacteria</taxon>
        <taxon>Bacillati</taxon>
        <taxon>Actinomycetota</taxon>
        <taxon>Actinomycetes</taxon>
        <taxon>Pseudonocardiales</taxon>
        <taxon>Pseudonocardiaceae</taxon>
        <taxon>Saccharothrix</taxon>
    </lineage>
</organism>
<dbReference type="InterPro" id="IPR001128">
    <property type="entry name" value="Cyt_P450"/>
</dbReference>
<reference evidence="4" key="1">
    <citation type="journal article" date="2019" name="Int. J. Syst. Evol. Microbiol.">
        <title>The Global Catalogue of Microorganisms (GCM) 10K type strain sequencing project: providing services to taxonomists for standard genome sequencing and annotation.</title>
        <authorList>
            <consortium name="The Broad Institute Genomics Platform"/>
            <consortium name="The Broad Institute Genome Sequencing Center for Infectious Disease"/>
            <person name="Wu L."/>
            <person name="Ma J."/>
        </authorList>
    </citation>
    <scope>NUCLEOTIDE SEQUENCE [LARGE SCALE GENOMIC DNA]</scope>
    <source>
        <strain evidence="4">KCTC 12848</strain>
    </source>
</reference>
<dbReference type="SUPFAM" id="SSF48264">
    <property type="entry name" value="Cytochrome P450"/>
    <property type="match status" value="1"/>
</dbReference>
<evidence type="ECO:0000256" key="2">
    <source>
        <dbReference type="RuleBase" id="RU000461"/>
    </source>
</evidence>
<dbReference type="InterPro" id="IPR036396">
    <property type="entry name" value="Cyt_P450_sf"/>
</dbReference>
<keyword evidence="4" id="KW-1185">Reference proteome</keyword>
<dbReference type="InterPro" id="IPR017972">
    <property type="entry name" value="Cyt_P450_CS"/>
</dbReference>
<dbReference type="PRINTS" id="PR00359">
    <property type="entry name" value="BP450"/>
</dbReference>
<dbReference type="PANTHER" id="PTHR46696">
    <property type="entry name" value="P450, PUTATIVE (EUROFUNG)-RELATED"/>
    <property type="match status" value="1"/>
</dbReference>
<dbReference type="Pfam" id="PF00067">
    <property type="entry name" value="p450"/>
    <property type="match status" value="1"/>
</dbReference>